<name>A0A146G442_TERSA</name>
<proteinExistence type="predicted"/>
<evidence type="ECO:0000313" key="1">
    <source>
        <dbReference type="EMBL" id="GAT32223.1"/>
    </source>
</evidence>
<dbReference type="Proteomes" id="UP000076023">
    <property type="component" value="Unassembled WGS sequence"/>
</dbReference>
<sequence length="577" mass="65076">MRLLRDLGFERVYFVLCNPGYPTFSNPLLCLHPPDRAGFENHAFRSLVALGDPNFVYVHECHRHGMEAFAVLKPYEGGGGSTVPHGARLDFASMREETIGGERIGFDALLSRRPDLRVQRKPIPDYERLLAQPVTAISICFCLDEIPGIQPAREGRELAPAGFKLFVSDDNGRYVPYDGPCSISDTMERRSIADANGTPLFSTPRDCRVVTFSNLKISASARYFAILIDAGERLFTIPQSMIVLHGPEGDIPSTATAQVRAGGNGIEAKKPPEERTWGMEQMPRILKDAEQAATEFSTWGFEFDWHGSGFWGPGWQDACVYGIARGKNLWMKGTPCEAYAEVREYWSDWVQKCVEMGYDGVDIRLQNHSGMVSDYADYGYNEPLVEAYQKLHGVDILTSQADPLELMAIRGDFFTEFVVEAAEILHAAGRQLQVHLRHCHEAPRLSSDFNELGFWAMPKVWLRDWRRIVDLADEITLKDYHFNVYNHQVAAGIKEYARSKGKRVWVHCYISQGRELNEPFLRKVEADANVSGVLLYEVAHSDNNEVNFGLIEQHGPVGYNVPAATELKRLLELFGYR</sequence>
<comment type="caution">
    <text evidence="1">The sequence shown here is derived from an EMBL/GenBank/DDBJ whole genome shotgun (WGS) entry which is preliminary data.</text>
</comment>
<evidence type="ECO:0000313" key="2">
    <source>
        <dbReference type="Proteomes" id="UP000076023"/>
    </source>
</evidence>
<keyword evidence="2" id="KW-1185">Reference proteome</keyword>
<reference evidence="2" key="1">
    <citation type="journal article" date="2017" name="Genome Announc.">
        <title>Draft Genome Sequence of Terrimicrobium sacchariphilum NM-5T, a Facultative Anaerobic Soil Bacterium of the Class Spartobacteria.</title>
        <authorList>
            <person name="Qiu Y.L."/>
            <person name="Tourlousse D.M."/>
            <person name="Matsuura N."/>
            <person name="Ohashi A."/>
            <person name="Sekiguchi Y."/>
        </authorList>
    </citation>
    <scope>NUCLEOTIDE SEQUENCE [LARGE SCALE GENOMIC DNA]</scope>
    <source>
        <strain evidence="2">NM-5</strain>
    </source>
</reference>
<organism evidence="1 2">
    <name type="scientific">Terrimicrobium sacchariphilum</name>
    <dbReference type="NCBI Taxonomy" id="690879"/>
    <lineage>
        <taxon>Bacteria</taxon>
        <taxon>Pseudomonadati</taxon>
        <taxon>Verrucomicrobiota</taxon>
        <taxon>Terrimicrobiia</taxon>
        <taxon>Terrimicrobiales</taxon>
        <taxon>Terrimicrobiaceae</taxon>
        <taxon>Terrimicrobium</taxon>
    </lineage>
</organism>
<accession>A0A146G442</accession>
<dbReference type="AlphaFoldDB" id="A0A146G442"/>
<dbReference type="EMBL" id="BDCO01000002">
    <property type="protein sequence ID" value="GAT32223.1"/>
    <property type="molecule type" value="Genomic_DNA"/>
</dbReference>
<gene>
    <name evidence="1" type="ORF">TSACC_2621</name>
</gene>
<protein>
    <submittedName>
        <fullName evidence="1">Uncharacterized protein</fullName>
    </submittedName>
</protein>
<dbReference type="InParanoid" id="A0A146G442"/>
<dbReference type="STRING" id="690879.TSACC_2621"/>